<evidence type="ECO:0000313" key="2">
    <source>
        <dbReference type="WBParaSite" id="PS1159_v2.g7287.t2"/>
    </source>
</evidence>
<accession>A0AC35GPC0</accession>
<dbReference type="WBParaSite" id="PS1159_v2.g7287.t2">
    <property type="protein sequence ID" value="PS1159_v2.g7287.t2"/>
    <property type="gene ID" value="PS1159_v2.g7287"/>
</dbReference>
<reference evidence="2" key="1">
    <citation type="submission" date="2022-11" db="UniProtKB">
        <authorList>
            <consortium name="WormBaseParasite"/>
        </authorList>
    </citation>
    <scope>IDENTIFICATION</scope>
</reference>
<organism evidence="1 2">
    <name type="scientific">Panagrolaimus sp. PS1159</name>
    <dbReference type="NCBI Taxonomy" id="55785"/>
    <lineage>
        <taxon>Eukaryota</taxon>
        <taxon>Metazoa</taxon>
        <taxon>Ecdysozoa</taxon>
        <taxon>Nematoda</taxon>
        <taxon>Chromadorea</taxon>
        <taxon>Rhabditida</taxon>
        <taxon>Tylenchina</taxon>
        <taxon>Panagrolaimomorpha</taxon>
        <taxon>Panagrolaimoidea</taxon>
        <taxon>Panagrolaimidae</taxon>
        <taxon>Panagrolaimus</taxon>
    </lineage>
</organism>
<name>A0AC35GPC0_9BILA</name>
<evidence type="ECO:0000313" key="1">
    <source>
        <dbReference type="Proteomes" id="UP000887580"/>
    </source>
</evidence>
<protein>
    <submittedName>
        <fullName evidence="2">Uncharacterized protein</fullName>
    </submittedName>
</protein>
<sequence length="362" mass="40967">MATLCGYECVAEELIHKDDLVLLFIGSSSTCPVELIKWRDANFTFLSTIILKSLSPAVTKYIRAKGCVGHYLRTYRNQKSTTEEKVVIMTNMIDLLRNSAESTNSMIEDFMKDGGFQMIVDLCDITYRNQKSTTEEKVVIMTNMIDLLRNSAESTNSMVEDFMKDGGFQMIVDLCDIAEIQQKKQIFDGLKKVLFIVEYILRDLGFIPCKELTAINLHLKNALSENRWDACSLYLTFLFSILSINIHIKDAYRELLHLETILNALQSSASSIDSLNGEQKDTMQLALDFLIAATKGNALNAQFITENLEINAIKSMLLAEKNEEFKNVTLVLIKNLLFLARNEQLFSSLLQILFSDPGNINS</sequence>
<dbReference type="Proteomes" id="UP000887580">
    <property type="component" value="Unplaced"/>
</dbReference>
<proteinExistence type="predicted"/>